<dbReference type="RefSeq" id="WP_034715735.1">
    <property type="nucleotide sequence ID" value="NZ_AWQS01000053.1"/>
</dbReference>
<reference evidence="3" key="1">
    <citation type="submission" date="2013-08" db="EMBL/GenBank/DDBJ databases">
        <title>Intrasporangium oryzae NRRL B-24470.</title>
        <authorList>
            <person name="Liu H."/>
            <person name="Wang G."/>
        </authorList>
    </citation>
    <scope>NUCLEOTIDE SEQUENCE [LARGE SCALE GENOMIC DNA]</scope>
    <source>
        <strain evidence="3">Q5-1</strain>
    </source>
</reference>
<protein>
    <recommendedName>
        <fullName evidence="1">RES domain-containing protein</fullName>
    </recommendedName>
</protein>
<evidence type="ECO:0000313" key="2">
    <source>
        <dbReference type="EMBL" id="EWT06340.1"/>
    </source>
</evidence>
<keyword evidence="3" id="KW-1185">Reference proteome</keyword>
<comment type="caution">
    <text evidence="2">The sequence shown here is derived from an EMBL/GenBank/DDBJ whole genome shotgun (WGS) entry which is preliminary data.</text>
</comment>
<proteinExistence type="predicted"/>
<feature type="domain" description="RES" evidence="1">
    <location>
        <begin position="24"/>
        <end position="205"/>
    </location>
</feature>
<accession>W9GJR0</accession>
<gene>
    <name evidence="2" type="ORF">N864_22195</name>
</gene>
<name>W9GJR0_9MICO</name>
<dbReference type="Pfam" id="PF08808">
    <property type="entry name" value="RES"/>
    <property type="match status" value="1"/>
</dbReference>
<evidence type="ECO:0000259" key="1">
    <source>
        <dbReference type="Pfam" id="PF08808"/>
    </source>
</evidence>
<dbReference type="AlphaFoldDB" id="W9GJR0"/>
<organism evidence="2 3">
    <name type="scientific">Intrasporangium chromatireducens Q5-1</name>
    <dbReference type="NCBI Taxonomy" id="584657"/>
    <lineage>
        <taxon>Bacteria</taxon>
        <taxon>Bacillati</taxon>
        <taxon>Actinomycetota</taxon>
        <taxon>Actinomycetes</taxon>
        <taxon>Micrococcales</taxon>
        <taxon>Intrasporangiaceae</taxon>
        <taxon>Intrasporangium</taxon>
    </lineage>
</organism>
<sequence>MTGTVLLSTGSGDLCCVDAADRDVWRIGFAPEPWAWTPWEYADGGRFNGRWDDPDGIWRTLYVGASRLVCFLEVLAPFRPDPALAAEMDAIDEDQEDTATHPMIASARLPRSWCGPRRLGSGRLAGWFVAPGHTESLPTLRARFLRLARHLGLPDVDAAAIRAAEPRAFTQAVAAWLHDLDWPDGQPVAGIQFESRHGDDLTLWANFERSPDEPVSSKLHDLTDAPLDADDPDLVEAMRIHRLDWS</sequence>
<dbReference type="Proteomes" id="UP000019494">
    <property type="component" value="Unassembled WGS sequence"/>
</dbReference>
<dbReference type="EMBL" id="AWQS01000053">
    <property type="protein sequence ID" value="EWT06340.1"/>
    <property type="molecule type" value="Genomic_DNA"/>
</dbReference>
<dbReference type="InterPro" id="IPR014914">
    <property type="entry name" value="RES_dom"/>
</dbReference>
<evidence type="ECO:0000313" key="3">
    <source>
        <dbReference type="Proteomes" id="UP000019494"/>
    </source>
</evidence>